<dbReference type="Proteomes" id="UP000237000">
    <property type="component" value="Unassembled WGS sequence"/>
</dbReference>
<proteinExistence type="predicted"/>
<comment type="caution">
    <text evidence="1">The sequence shown here is derived from an EMBL/GenBank/DDBJ whole genome shotgun (WGS) entry which is preliminary data.</text>
</comment>
<dbReference type="EMBL" id="JXTC01000330">
    <property type="protein sequence ID" value="PON64194.1"/>
    <property type="molecule type" value="Genomic_DNA"/>
</dbReference>
<keyword evidence="2" id="KW-1185">Reference proteome</keyword>
<dbReference type="AlphaFoldDB" id="A0A2P5CT20"/>
<gene>
    <name evidence="1" type="ORF">TorRG33x02_273680</name>
</gene>
<name>A0A2P5CT20_TREOI</name>
<organism evidence="1 2">
    <name type="scientific">Trema orientale</name>
    <name type="common">Charcoal tree</name>
    <name type="synonym">Celtis orientalis</name>
    <dbReference type="NCBI Taxonomy" id="63057"/>
    <lineage>
        <taxon>Eukaryota</taxon>
        <taxon>Viridiplantae</taxon>
        <taxon>Streptophyta</taxon>
        <taxon>Embryophyta</taxon>
        <taxon>Tracheophyta</taxon>
        <taxon>Spermatophyta</taxon>
        <taxon>Magnoliopsida</taxon>
        <taxon>eudicotyledons</taxon>
        <taxon>Gunneridae</taxon>
        <taxon>Pentapetalae</taxon>
        <taxon>rosids</taxon>
        <taxon>fabids</taxon>
        <taxon>Rosales</taxon>
        <taxon>Cannabaceae</taxon>
        <taxon>Trema</taxon>
    </lineage>
</organism>
<accession>A0A2P5CT20</accession>
<sequence>MVGQIILRLFFLNTRQRPTLSSALPCTPSSLVGIQLVPPSLSSLHRHSSPSSLSPSHYRHRLPRTTARRCLFVSVGSVL</sequence>
<reference evidence="2" key="1">
    <citation type="submission" date="2016-06" db="EMBL/GenBank/DDBJ databases">
        <title>Parallel loss of symbiosis genes in relatives of nitrogen-fixing non-legume Parasponia.</title>
        <authorList>
            <person name="Van Velzen R."/>
            <person name="Holmer R."/>
            <person name="Bu F."/>
            <person name="Rutten L."/>
            <person name="Van Zeijl A."/>
            <person name="Liu W."/>
            <person name="Santuari L."/>
            <person name="Cao Q."/>
            <person name="Sharma T."/>
            <person name="Shen D."/>
            <person name="Roswanjaya Y."/>
            <person name="Wardhani T."/>
            <person name="Kalhor M.S."/>
            <person name="Jansen J."/>
            <person name="Van den Hoogen J."/>
            <person name="Gungor B."/>
            <person name="Hartog M."/>
            <person name="Hontelez J."/>
            <person name="Verver J."/>
            <person name="Yang W.-C."/>
            <person name="Schijlen E."/>
            <person name="Repin R."/>
            <person name="Schilthuizen M."/>
            <person name="Schranz E."/>
            <person name="Heidstra R."/>
            <person name="Miyata K."/>
            <person name="Fedorova E."/>
            <person name="Kohlen W."/>
            <person name="Bisseling T."/>
            <person name="Smit S."/>
            <person name="Geurts R."/>
        </authorList>
    </citation>
    <scope>NUCLEOTIDE SEQUENCE [LARGE SCALE GENOMIC DNA]</scope>
    <source>
        <strain evidence="2">cv. RG33-2</strain>
    </source>
</reference>
<protein>
    <submittedName>
        <fullName evidence="1">Uncharacterized protein</fullName>
    </submittedName>
</protein>
<evidence type="ECO:0000313" key="1">
    <source>
        <dbReference type="EMBL" id="PON64194.1"/>
    </source>
</evidence>
<dbReference type="InParanoid" id="A0A2P5CT20"/>
<evidence type="ECO:0000313" key="2">
    <source>
        <dbReference type="Proteomes" id="UP000237000"/>
    </source>
</evidence>